<accession>A0ABN7T4A5</accession>
<proteinExistence type="predicted"/>
<gene>
    <name evidence="1" type="ORF">OKIOD_LOCUS14066</name>
</gene>
<dbReference type="EMBL" id="OU015567">
    <property type="protein sequence ID" value="CAG5110955.1"/>
    <property type="molecule type" value="Genomic_DNA"/>
</dbReference>
<organism evidence="1 2">
    <name type="scientific">Oikopleura dioica</name>
    <name type="common">Tunicate</name>
    <dbReference type="NCBI Taxonomy" id="34765"/>
    <lineage>
        <taxon>Eukaryota</taxon>
        <taxon>Metazoa</taxon>
        <taxon>Chordata</taxon>
        <taxon>Tunicata</taxon>
        <taxon>Appendicularia</taxon>
        <taxon>Copelata</taxon>
        <taxon>Oikopleuridae</taxon>
        <taxon>Oikopleura</taxon>
    </lineage>
</organism>
<keyword evidence="2" id="KW-1185">Reference proteome</keyword>
<sequence length="103" mass="12352">MNMDETTISSIIYDLHKIEAELESRLHASLNNLQDHFRSLWHSIDVEEEKFIAIVKRYTTEEQFETTRETAKMSIYELSEDHQRQIYELDVVFEDLSRKNAEK</sequence>
<dbReference type="Proteomes" id="UP001158576">
    <property type="component" value="Chromosome 2"/>
</dbReference>
<name>A0ABN7T4A5_OIKDI</name>
<reference evidence="1 2" key="1">
    <citation type="submission" date="2021-04" db="EMBL/GenBank/DDBJ databases">
        <authorList>
            <person name="Bliznina A."/>
        </authorList>
    </citation>
    <scope>NUCLEOTIDE SEQUENCE [LARGE SCALE GENOMIC DNA]</scope>
</reference>
<evidence type="ECO:0000313" key="1">
    <source>
        <dbReference type="EMBL" id="CAG5110955.1"/>
    </source>
</evidence>
<protein>
    <submittedName>
        <fullName evidence="1">Oidioi.mRNA.OKI2018_I69.chr2.g5301.t1.cds</fullName>
    </submittedName>
</protein>
<evidence type="ECO:0000313" key="2">
    <source>
        <dbReference type="Proteomes" id="UP001158576"/>
    </source>
</evidence>